<dbReference type="WBParaSite" id="jg18132">
    <property type="protein sequence ID" value="jg18132"/>
    <property type="gene ID" value="jg18132"/>
</dbReference>
<evidence type="ECO:0000313" key="1">
    <source>
        <dbReference type="Proteomes" id="UP000887574"/>
    </source>
</evidence>
<name>A0A915DBI4_9BILA</name>
<dbReference type="AlphaFoldDB" id="A0A915DBI4"/>
<dbReference type="InterPro" id="IPR027417">
    <property type="entry name" value="P-loop_NTPase"/>
</dbReference>
<evidence type="ECO:0000313" key="2">
    <source>
        <dbReference type="WBParaSite" id="jg18132"/>
    </source>
</evidence>
<sequence>MLDKPMNNLDIESIQAVAEAIEDFEGGLLMAIYEIDGDFDVYREEILDKLNETLAPPARNIRFYMFRFLLYVGCGG</sequence>
<accession>A0A915DBI4</accession>
<protein>
    <submittedName>
        <fullName evidence="2">Uncharacterized protein</fullName>
    </submittedName>
</protein>
<dbReference type="Proteomes" id="UP000887574">
    <property type="component" value="Unplaced"/>
</dbReference>
<keyword evidence="1" id="KW-1185">Reference proteome</keyword>
<reference evidence="2" key="1">
    <citation type="submission" date="2022-11" db="UniProtKB">
        <authorList>
            <consortium name="WormBaseParasite"/>
        </authorList>
    </citation>
    <scope>IDENTIFICATION</scope>
</reference>
<organism evidence="1 2">
    <name type="scientific">Ditylenchus dipsaci</name>
    <dbReference type="NCBI Taxonomy" id="166011"/>
    <lineage>
        <taxon>Eukaryota</taxon>
        <taxon>Metazoa</taxon>
        <taxon>Ecdysozoa</taxon>
        <taxon>Nematoda</taxon>
        <taxon>Chromadorea</taxon>
        <taxon>Rhabditida</taxon>
        <taxon>Tylenchina</taxon>
        <taxon>Tylenchomorpha</taxon>
        <taxon>Sphaerularioidea</taxon>
        <taxon>Anguinidae</taxon>
        <taxon>Anguininae</taxon>
        <taxon>Ditylenchus</taxon>
    </lineage>
</organism>
<dbReference type="Gene3D" id="3.40.50.300">
    <property type="entry name" value="P-loop containing nucleotide triphosphate hydrolases"/>
    <property type="match status" value="1"/>
</dbReference>
<proteinExistence type="predicted"/>